<name>A0A8B8ZY55_PHODC</name>
<dbReference type="KEGG" id="pda:120108688"/>
<dbReference type="OrthoDB" id="679404at2759"/>
<dbReference type="GeneID" id="120108688"/>
<keyword evidence="1" id="KW-1185">Reference proteome</keyword>
<dbReference type="Proteomes" id="UP000228380">
    <property type="component" value="Unplaced"/>
</dbReference>
<reference evidence="2" key="1">
    <citation type="submission" date="2025-08" db="UniProtKB">
        <authorList>
            <consortium name="RefSeq"/>
        </authorList>
    </citation>
    <scope>IDENTIFICATION</scope>
    <source>
        <tissue evidence="2">Young leaves</tissue>
    </source>
</reference>
<proteinExistence type="predicted"/>
<dbReference type="PANTHER" id="PTHR11439:SF483">
    <property type="entry name" value="PEPTIDE SYNTHASE GLIP-LIKE, PUTATIVE (AFU_ORTHOLOGUE AFUA_3G12920)-RELATED"/>
    <property type="match status" value="1"/>
</dbReference>
<evidence type="ECO:0000313" key="2">
    <source>
        <dbReference type="RefSeq" id="XP_038978292.1"/>
    </source>
</evidence>
<organism evidence="1 2">
    <name type="scientific">Phoenix dactylifera</name>
    <name type="common">Date palm</name>
    <dbReference type="NCBI Taxonomy" id="42345"/>
    <lineage>
        <taxon>Eukaryota</taxon>
        <taxon>Viridiplantae</taxon>
        <taxon>Streptophyta</taxon>
        <taxon>Embryophyta</taxon>
        <taxon>Tracheophyta</taxon>
        <taxon>Spermatophyta</taxon>
        <taxon>Magnoliopsida</taxon>
        <taxon>Liliopsida</taxon>
        <taxon>Arecaceae</taxon>
        <taxon>Coryphoideae</taxon>
        <taxon>Phoeniceae</taxon>
        <taxon>Phoenix</taxon>
    </lineage>
</organism>
<dbReference type="PANTHER" id="PTHR11439">
    <property type="entry name" value="GAG-POL-RELATED RETROTRANSPOSON"/>
    <property type="match status" value="1"/>
</dbReference>
<gene>
    <name evidence="2" type="primary">LOC120108688</name>
</gene>
<protein>
    <submittedName>
        <fullName evidence="2">Secreted RxLR effector protein 161-like</fullName>
    </submittedName>
</protein>
<dbReference type="SUPFAM" id="SSF56672">
    <property type="entry name" value="DNA/RNA polymerases"/>
    <property type="match status" value="1"/>
</dbReference>
<sequence>MKDMREAAYVLGVKIHRDRSKRLLALSQETYIRKILKRFNMQNCNPIDTPIAKGEGLNLKMCPKTPDEKREMANVPYSNVIGCLMYAMMCTRPDICYAVGLVSRYQANPGKLHWKAVKRILRYLKGTADYSLCYQGDNLRLSGYSDADWSGDLDERKSTSGYVFLLNNGAISWRSKKQICTALSTMEAEFIACSATVQEAVWLRRFLQSLGVIVSAAEPVTVHCDSQAAIAYVKDPKYHGSE</sequence>
<evidence type="ECO:0000313" key="1">
    <source>
        <dbReference type="Proteomes" id="UP000228380"/>
    </source>
</evidence>
<dbReference type="CDD" id="cd09272">
    <property type="entry name" value="RNase_HI_RT_Ty1"/>
    <property type="match status" value="1"/>
</dbReference>
<dbReference type="AlphaFoldDB" id="A0A8B8ZY55"/>
<dbReference type="RefSeq" id="XP_038978292.1">
    <property type="nucleotide sequence ID" value="XM_039122364.1"/>
</dbReference>
<accession>A0A8B8ZY55</accession>
<dbReference type="InterPro" id="IPR043502">
    <property type="entry name" value="DNA/RNA_pol_sf"/>
</dbReference>